<dbReference type="SUPFAM" id="SSF63737">
    <property type="entry name" value="Leukotriene A4 hydrolase N-terminal domain"/>
    <property type="match status" value="1"/>
</dbReference>
<feature type="binding site" evidence="21">
    <location>
        <position position="161"/>
    </location>
    <ligand>
        <name>Zn(2+)</name>
        <dbReference type="ChEBI" id="CHEBI:29105"/>
        <note>catalytic</note>
    </ligand>
</feature>
<keyword evidence="18" id="KW-1015">Disulfide bond</keyword>
<evidence type="ECO:0000256" key="14">
    <source>
        <dbReference type="ARBA" id="ARBA00022968"/>
    </source>
</evidence>
<evidence type="ECO:0000256" key="5">
    <source>
        <dbReference type="ARBA" id="ARBA00012567"/>
    </source>
</evidence>
<keyword evidence="13" id="KW-0106">Calcium</keyword>
<dbReference type="PRINTS" id="PR00756">
    <property type="entry name" value="ALADIPTASE"/>
</dbReference>
<evidence type="ECO:0000256" key="8">
    <source>
        <dbReference type="ARBA" id="ARBA00022670"/>
    </source>
</evidence>
<evidence type="ECO:0000256" key="21">
    <source>
        <dbReference type="PIRSR" id="PIRSR634016-3"/>
    </source>
</evidence>
<keyword evidence="17" id="KW-0472">Membrane</keyword>
<evidence type="ECO:0000256" key="4">
    <source>
        <dbReference type="ARBA" id="ARBA00011748"/>
    </source>
</evidence>
<keyword evidence="15" id="KW-1133">Transmembrane helix</keyword>
<evidence type="ECO:0000256" key="15">
    <source>
        <dbReference type="ARBA" id="ARBA00022989"/>
    </source>
</evidence>
<dbReference type="InterPro" id="IPR014782">
    <property type="entry name" value="Peptidase_M1_dom"/>
</dbReference>
<feature type="active site" description="Proton acceptor" evidence="20">
    <location>
        <position position="158"/>
    </location>
</feature>
<evidence type="ECO:0000256" key="17">
    <source>
        <dbReference type="ARBA" id="ARBA00023136"/>
    </source>
</evidence>
<dbReference type="PANTHER" id="PTHR11533">
    <property type="entry name" value="PROTEASE M1 ZINC METALLOPROTEASE"/>
    <property type="match status" value="1"/>
</dbReference>
<dbReference type="OrthoDB" id="6019513at2759"/>
<dbReference type="FunFam" id="1.10.390.10:FF:000001">
    <property type="entry name" value="Aminopeptidase"/>
    <property type="match status" value="1"/>
</dbReference>
<protein>
    <recommendedName>
        <fullName evidence="5">glutamyl aminopeptidase</fullName>
        <ecNumber evidence="5">3.4.11.7</ecNumber>
    </recommendedName>
</protein>
<dbReference type="PANTHER" id="PTHR11533:SF276">
    <property type="entry name" value="GLUTAMYL AMINOPEPTIDASE"/>
    <property type="match status" value="1"/>
</dbReference>
<feature type="site" description="Transition state stabilizer" evidence="22">
    <location>
        <position position="243"/>
    </location>
</feature>
<dbReference type="FunFam" id="2.60.40.1910:FF:000003">
    <property type="entry name" value="Aminopeptidase"/>
    <property type="match status" value="1"/>
</dbReference>
<keyword evidence="19" id="KW-0325">Glycoprotein</keyword>
<keyword evidence="6 23" id="KW-0031">Aminopeptidase</keyword>
<dbReference type="GO" id="GO:0004230">
    <property type="term" value="F:glutamyl aminopeptidase activity"/>
    <property type="evidence" value="ECO:0007669"/>
    <property type="project" value="UniProtKB-EC"/>
</dbReference>
<dbReference type="Pfam" id="PF11838">
    <property type="entry name" value="ERAP1_C"/>
    <property type="match status" value="1"/>
</dbReference>
<feature type="binding site" evidence="21">
    <location>
        <position position="180"/>
    </location>
    <ligand>
        <name>Zn(2+)</name>
        <dbReference type="ChEBI" id="CHEBI:29105"/>
        <note>catalytic</note>
    </ligand>
</feature>
<keyword evidence="8" id="KW-0645">Protease</keyword>
<dbReference type="Pfam" id="PF17900">
    <property type="entry name" value="Peptidase_M1_N"/>
    <property type="match status" value="1"/>
</dbReference>
<dbReference type="GO" id="GO:0005615">
    <property type="term" value="C:extracellular space"/>
    <property type="evidence" value="ECO:0007669"/>
    <property type="project" value="TreeGrafter"/>
</dbReference>
<keyword evidence="16" id="KW-0482">Metalloprotease</keyword>
<keyword evidence="24" id="KW-1185">Reference proteome</keyword>
<evidence type="ECO:0000256" key="9">
    <source>
        <dbReference type="ARBA" id="ARBA00022692"/>
    </source>
</evidence>
<comment type="similarity">
    <text evidence="3">Belongs to the peptidase M1 family.</text>
</comment>
<evidence type="ECO:0000256" key="2">
    <source>
        <dbReference type="ARBA" id="ARBA00004401"/>
    </source>
</evidence>
<dbReference type="Gene3D" id="2.60.40.1910">
    <property type="match status" value="1"/>
</dbReference>
<evidence type="ECO:0000313" key="24">
    <source>
        <dbReference type="Proteomes" id="UP001152795"/>
    </source>
</evidence>
<keyword evidence="10 21" id="KW-0479">Metal-binding</keyword>
<keyword evidence="9" id="KW-0812">Transmembrane</keyword>
<dbReference type="InterPro" id="IPR001930">
    <property type="entry name" value="Peptidase_M1"/>
</dbReference>
<dbReference type="Proteomes" id="UP001152795">
    <property type="component" value="Unassembled WGS sequence"/>
</dbReference>
<dbReference type="InterPro" id="IPR034016">
    <property type="entry name" value="M1_APN-typ"/>
</dbReference>
<dbReference type="GO" id="GO:0042277">
    <property type="term" value="F:peptide binding"/>
    <property type="evidence" value="ECO:0007669"/>
    <property type="project" value="TreeGrafter"/>
</dbReference>
<name>A0A6S7JNU6_PARCT</name>
<evidence type="ECO:0000256" key="3">
    <source>
        <dbReference type="ARBA" id="ARBA00010136"/>
    </source>
</evidence>
<dbReference type="GO" id="GO:0043171">
    <property type="term" value="P:peptide catabolic process"/>
    <property type="evidence" value="ECO:0007669"/>
    <property type="project" value="TreeGrafter"/>
</dbReference>
<evidence type="ECO:0000256" key="18">
    <source>
        <dbReference type="ARBA" id="ARBA00023157"/>
    </source>
</evidence>
<dbReference type="Gene3D" id="2.60.40.1730">
    <property type="entry name" value="tricorn interacting facor f3 domain"/>
    <property type="match status" value="1"/>
</dbReference>
<dbReference type="CDD" id="cd09601">
    <property type="entry name" value="M1_APN-Q_like"/>
    <property type="match status" value="1"/>
</dbReference>
<dbReference type="EC" id="3.4.11.7" evidence="5"/>
<evidence type="ECO:0000256" key="12">
    <source>
        <dbReference type="ARBA" id="ARBA00022833"/>
    </source>
</evidence>
<dbReference type="SUPFAM" id="SSF55486">
    <property type="entry name" value="Metalloproteases ('zincins'), catalytic domain"/>
    <property type="match status" value="1"/>
</dbReference>
<dbReference type="InterPro" id="IPR042097">
    <property type="entry name" value="Aminopeptidase_N-like_N_sf"/>
</dbReference>
<dbReference type="InterPro" id="IPR045357">
    <property type="entry name" value="Aminopeptidase_N-like_N"/>
</dbReference>
<evidence type="ECO:0000256" key="13">
    <source>
        <dbReference type="ARBA" id="ARBA00022837"/>
    </source>
</evidence>
<comment type="subunit">
    <text evidence="4">Homodimer; disulfide-linked.</text>
</comment>
<dbReference type="GO" id="GO:0070006">
    <property type="term" value="F:metalloaminopeptidase activity"/>
    <property type="evidence" value="ECO:0007669"/>
    <property type="project" value="TreeGrafter"/>
</dbReference>
<dbReference type="Gene3D" id="1.25.50.20">
    <property type="match status" value="1"/>
</dbReference>
<evidence type="ECO:0000256" key="22">
    <source>
        <dbReference type="PIRSR" id="PIRSR634016-4"/>
    </source>
</evidence>
<keyword evidence="11" id="KW-0378">Hydrolase</keyword>
<evidence type="ECO:0000256" key="20">
    <source>
        <dbReference type="PIRSR" id="PIRSR634016-1"/>
    </source>
</evidence>
<dbReference type="Gene3D" id="1.10.390.10">
    <property type="entry name" value="Neutral Protease Domain 2"/>
    <property type="match status" value="1"/>
</dbReference>
<dbReference type="InterPro" id="IPR027268">
    <property type="entry name" value="Peptidase_M4/M1_CTD_sf"/>
</dbReference>
<evidence type="ECO:0000256" key="10">
    <source>
        <dbReference type="ARBA" id="ARBA00022723"/>
    </source>
</evidence>
<sequence>MKATFTISIEHDNKYTALSNMNAYSKEKISNSRTVTKFAKSVRMPTYLVAYTVSDFNDLQTTTGKHNNITIRTWASPEQYRDSSYALSIGKNITTFYEKYYGIPYPLPKQDMIAAPDFNSLGMENWGIIMYRETALLYKPGVSSASDKQKITHTVAHELAHMWFGNLVSCFWWNDLWLNEGFASYMEYLSTNHVQPDWDYLDMFIVNDLFPAFRLDALASSHPISVDVENPADIATIFDLITYCKGASIIRMLSDFLGEPVFKKGIKNYLEKHKFGNAESKDLWDALSKVSGIDIGKIMDSWTNQMGFPVVHISRTSPGKGKAVQEHFLLNSNGQDVRQSDLGYSWYIPFSYTVEGNTHTKRSLLMNTTSAFFDWPNGKWLKANVKQRGYYRVNYDKGNWERLSSVLKNNHKILAPSDRTSLIDDAFTLARAGHLDYDIAFNLASYIKKESKFVPWRALLDNIGYLDNMLRKHDIYGKFFKKFVLDILESKSDIVGWTKASKDKHSEMYV</sequence>
<gene>
    <name evidence="23" type="ORF">PACLA_8A033654</name>
</gene>
<evidence type="ECO:0000256" key="11">
    <source>
        <dbReference type="ARBA" id="ARBA00022801"/>
    </source>
</evidence>
<comment type="cofactor">
    <cofactor evidence="21">
        <name>Zn(2+)</name>
        <dbReference type="ChEBI" id="CHEBI:29105"/>
    </cofactor>
    <text evidence="21">Binds 1 zinc ion per subunit.</text>
</comment>
<keyword evidence="12 21" id="KW-0862">Zinc</keyword>
<dbReference type="Pfam" id="PF01433">
    <property type="entry name" value="Peptidase_M1"/>
    <property type="match status" value="1"/>
</dbReference>
<dbReference type="EMBL" id="CACRXK020017879">
    <property type="protein sequence ID" value="CAB4031764.1"/>
    <property type="molecule type" value="Genomic_DNA"/>
</dbReference>
<dbReference type="GO" id="GO:0008270">
    <property type="term" value="F:zinc ion binding"/>
    <property type="evidence" value="ECO:0007669"/>
    <property type="project" value="InterPro"/>
</dbReference>
<dbReference type="InterPro" id="IPR024571">
    <property type="entry name" value="ERAP1-like_C_dom"/>
</dbReference>
<dbReference type="GO" id="GO:0005737">
    <property type="term" value="C:cytoplasm"/>
    <property type="evidence" value="ECO:0007669"/>
    <property type="project" value="TreeGrafter"/>
</dbReference>
<evidence type="ECO:0000256" key="1">
    <source>
        <dbReference type="ARBA" id="ARBA00001703"/>
    </source>
</evidence>
<dbReference type="InterPro" id="IPR050344">
    <property type="entry name" value="Peptidase_M1_aminopeptidases"/>
</dbReference>
<evidence type="ECO:0000256" key="16">
    <source>
        <dbReference type="ARBA" id="ARBA00023049"/>
    </source>
</evidence>
<evidence type="ECO:0000256" key="6">
    <source>
        <dbReference type="ARBA" id="ARBA00022438"/>
    </source>
</evidence>
<keyword evidence="14" id="KW-0735">Signal-anchor</keyword>
<dbReference type="GO" id="GO:0005886">
    <property type="term" value="C:plasma membrane"/>
    <property type="evidence" value="ECO:0007669"/>
    <property type="project" value="UniProtKB-SubCell"/>
</dbReference>
<comment type="caution">
    <text evidence="23">The sequence shown here is derived from an EMBL/GenBank/DDBJ whole genome shotgun (WGS) entry which is preliminary data.</text>
</comment>
<evidence type="ECO:0000313" key="23">
    <source>
        <dbReference type="EMBL" id="CAB4031764.1"/>
    </source>
</evidence>
<dbReference type="AlphaFoldDB" id="A0A6S7JNU6"/>
<dbReference type="GO" id="GO:0006508">
    <property type="term" value="P:proteolysis"/>
    <property type="evidence" value="ECO:0007669"/>
    <property type="project" value="UniProtKB-KW"/>
</dbReference>
<evidence type="ECO:0000256" key="7">
    <source>
        <dbReference type="ARBA" id="ARBA00022475"/>
    </source>
</evidence>
<comment type="catalytic activity">
    <reaction evidence="1">
        <text>Release of N-terminal glutamate (and to a lesser extent aspartate) from a peptide.</text>
        <dbReference type="EC" id="3.4.11.7"/>
    </reaction>
</comment>
<evidence type="ECO:0000256" key="19">
    <source>
        <dbReference type="ARBA" id="ARBA00023180"/>
    </source>
</evidence>
<organism evidence="23 24">
    <name type="scientific">Paramuricea clavata</name>
    <name type="common">Red gorgonian</name>
    <name type="synonym">Violescent sea-whip</name>
    <dbReference type="NCBI Taxonomy" id="317549"/>
    <lineage>
        <taxon>Eukaryota</taxon>
        <taxon>Metazoa</taxon>
        <taxon>Cnidaria</taxon>
        <taxon>Anthozoa</taxon>
        <taxon>Octocorallia</taxon>
        <taxon>Malacalcyonacea</taxon>
        <taxon>Plexauridae</taxon>
        <taxon>Paramuricea</taxon>
    </lineage>
</organism>
<feature type="binding site" evidence="21">
    <location>
        <position position="157"/>
    </location>
    <ligand>
        <name>Zn(2+)</name>
        <dbReference type="ChEBI" id="CHEBI:29105"/>
        <note>catalytic</note>
    </ligand>
</feature>
<comment type="subcellular location">
    <subcellularLocation>
        <location evidence="2">Cell membrane</location>
        <topology evidence="2">Single-pass type II membrane protein</topology>
    </subcellularLocation>
</comment>
<reference evidence="23" key="1">
    <citation type="submission" date="2020-04" db="EMBL/GenBank/DDBJ databases">
        <authorList>
            <person name="Alioto T."/>
            <person name="Alioto T."/>
            <person name="Gomez Garrido J."/>
        </authorList>
    </citation>
    <scope>NUCLEOTIDE SEQUENCE</scope>
    <source>
        <strain evidence="23">A484AB</strain>
    </source>
</reference>
<keyword evidence="7" id="KW-1003">Cell membrane</keyword>
<proteinExistence type="inferred from homology"/>
<accession>A0A6S7JNU6</accession>